<dbReference type="STRING" id="1399860.A0A2C5Y372"/>
<dbReference type="OrthoDB" id="3763672at2759"/>
<keyword evidence="3" id="KW-0808">Transferase</keyword>
<dbReference type="Pfam" id="PF05637">
    <property type="entry name" value="Glyco_transf_34"/>
    <property type="match status" value="1"/>
</dbReference>
<dbReference type="GO" id="GO:0006487">
    <property type="term" value="P:protein N-linked glycosylation"/>
    <property type="evidence" value="ECO:0007669"/>
    <property type="project" value="TreeGrafter"/>
</dbReference>
<evidence type="ECO:0000313" key="6">
    <source>
        <dbReference type="EMBL" id="PHH61404.1"/>
    </source>
</evidence>
<keyword evidence="7" id="KW-1185">Reference proteome</keyword>
<evidence type="ECO:0000256" key="1">
    <source>
        <dbReference type="ARBA" id="ARBA00005664"/>
    </source>
</evidence>
<dbReference type="InterPro" id="IPR008630">
    <property type="entry name" value="Glyco_trans_34"/>
</dbReference>
<sequence>MVLSASLRSKRGTALALGAVFCFIFLAGLTLFNSSWDEPTRAQHVQAAHQVPVSPTDSTGAAQPDPSHRPSSHPPKPSLFSHDNADQLRKFFYEEMWKPSVQPNSLKYKPFGAFDWTLPEPPRWNRHLGENFCVIDLDNRLFNETGQLFGPEAMSWDKGPVVDGLSLGILNHWLYAKIHGYKYYYINIEAPVDRRASWKKPPVLSRILKEHDACVYLDSDAIFYRLDLPFEWLLNYWQLFPDSNSLALATDPDAAWNRDKFGKVYLNTGFIVAQNNPDSYAIFDAWQRCPDDGAPYPECTQFRLNAPGRPTDQGGFGTFVRYDYKASIRELSCVEANGFPESDSGCKGQFIRHVWTSKQDQLKVDVGTQVPGPFLPMIHKQYLDEKDTFYITERDLLSKGPKAALKHSALQETKPQTLP</sequence>
<name>A0A2C5Y372_9HYPO</name>
<dbReference type="EMBL" id="NJET01000105">
    <property type="protein sequence ID" value="PHH61404.1"/>
    <property type="molecule type" value="Genomic_DNA"/>
</dbReference>
<feature type="region of interest" description="Disordered" evidence="4">
    <location>
        <begin position="43"/>
        <end position="80"/>
    </location>
</feature>
<reference evidence="6 7" key="1">
    <citation type="submission" date="2017-06" db="EMBL/GenBank/DDBJ databases">
        <title>Ant-infecting Ophiocordyceps genomes reveal a high diversity of potential behavioral manipulation genes and a possible major role for enterotoxins.</title>
        <authorList>
            <person name="De Bekker C."/>
            <person name="Evans H.C."/>
            <person name="Brachmann A."/>
            <person name="Hughes D.P."/>
        </authorList>
    </citation>
    <scope>NUCLEOTIDE SEQUENCE [LARGE SCALE GENOMIC DNA]</scope>
    <source>
        <strain evidence="6 7">Map64</strain>
    </source>
</reference>
<evidence type="ECO:0008006" key="8">
    <source>
        <dbReference type="Google" id="ProtNLM"/>
    </source>
</evidence>
<organism evidence="6 7">
    <name type="scientific">Ophiocordyceps australis</name>
    <dbReference type="NCBI Taxonomy" id="1399860"/>
    <lineage>
        <taxon>Eukaryota</taxon>
        <taxon>Fungi</taxon>
        <taxon>Dikarya</taxon>
        <taxon>Ascomycota</taxon>
        <taxon>Pezizomycotina</taxon>
        <taxon>Sordariomycetes</taxon>
        <taxon>Hypocreomycetidae</taxon>
        <taxon>Hypocreales</taxon>
        <taxon>Ophiocordycipitaceae</taxon>
        <taxon>Ophiocordyceps</taxon>
    </lineage>
</organism>
<evidence type="ECO:0000256" key="3">
    <source>
        <dbReference type="ARBA" id="ARBA00022679"/>
    </source>
</evidence>
<dbReference type="AlphaFoldDB" id="A0A2C5Y372"/>
<evidence type="ECO:0000313" key="7">
    <source>
        <dbReference type="Proteomes" id="UP000226192"/>
    </source>
</evidence>
<evidence type="ECO:0000256" key="4">
    <source>
        <dbReference type="SAM" id="MobiDB-lite"/>
    </source>
</evidence>
<evidence type="ECO:0000256" key="5">
    <source>
        <dbReference type="SAM" id="Phobius"/>
    </source>
</evidence>
<keyword evidence="2" id="KW-0328">Glycosyltransferase</keyword>
<comment type="caution">
    <text evidence="6">The sequence shown here is derived from an EMBL/GenBank/DDBJ whole genome shotgun (WGS) entry which is preliminary data.</text>
</comment>
<keyword evidence="5" id="KW-0812">Transmembrane</keyword>
<comment type="similarity">
    <text evidence="1">Belongs to the glycosyltransferase 34 family.</text>
</comment>
<dbReference type="GO" id="GO:0016757">
    <property type="term" value="F:glycosyltransferase activity"/>
    <property type="evidence" value="ECO:0007669"/>
    <property type="project" value="UniProtKB-KW"/>
</dbReference>
<dbReference type="PANTHER" id="PTHR31306:SF3">
    <property type="entry name" value="NUCLEOTIDE-DIPHOSPHO-SUGAR TRANSFERASE DOMAIN-CONTAINING PROTEIN"/>
    <property type="match status" value="1"/>
</dbReference>
<evidence type="ECO:0000256" key="2">
    <source>
        <dbReference type="ARBA" id="ARBA00022676"/>
    </source>
</evidence>
<accession>A0A2C5Y372</accession>
<proteinExistence type="inferred from homology"/>
<gene>
    <name evidence="6" type="ORF">CDD81_429</name>
</gene>
<dbReference type="Gene3D" id="3.90.550.10">
    <property type="entry name" value="Spore Coat Polysaccharide Biosynthesis Protein SpsA, Chain A"/>
    <property type="match status" value="1"/>
</dbReference>
<dbReference type="GO" id="GO:0000139">
    <property type="term" value="C:Golgi membrane"/>
    <property type="evidence" value="ECO:0007669"/>
    <property type="project" value="TreeGrafter"/>
</dbReference>
<dbReference type="InterPro" id="IPR029044">
    <property type="entry name" value="Nucleotide-diphossugar_trans"/>
</dbReference>
<feature type="transmembrane region" description="Helical" evidence="5">
    <location>
        <begin position="12"/>
        <end position="32"/>
    </location>
</feature>
<protein>
    <recommendedName>
        <fullName evidence="8">Nucleotide-diphospho-sugar transferase domain-containing protein</fullName>
    </recommendedName>
</protein>
<dbReference type="Proteomes" id="UP000226192">
    <property type="component" value="Unassembled WGS sequence"/>
</dbReference>
<keyword evidence="5" id="KW-0472">Membrane</keyword>
<keyword evidence="5" id="KW-1133">Transmembrane helix</keyword>
<dbReference type="PANTHER" id="PTHR31306">
    <property type="entry name" value="ALPHA-1,6-MANNOSYLTRANSFERASE MNN11-RELATED"/>
    <property type="match status" value="1"/>
</dbReference>